<feature type="non-terminal residue" evidence="1">
    <location>
        <position position="69"/>
    </location>
</feature>
<comment type="caution">
    <text evidence="1">The sequence shown here is derived from an EMBL/GenBank/DDBJ whole genome shotgun (WGS) entry which is preliminary data.</text>
</comment>
<reference evidence="1" key="2">
    <citation type="journal article" date="2020" name="Appl. Environ. Microbiol.">
        <title>Multiple intercontinental introductions associated with the emergence of a plant pathogen in Europe.</title>
        <authorList>
            <person name="Landa B.B."/>
            <person name="Castillo A.I."/>
            <person name="Giampetruzzi A."/>
            <person name="Kahn A."/>
            <person name="Roman-Ecija M."/>
            <person name="Velasco-Amo M.P."/>
            <person name="Navas-Cortes J.A."/>
            <person name="Marco-Noales E."/>
            <person name="Barbe S."/>
            <person name="Moralejo E."/>
            <person name="Coletta-Filho H.D."/>
            <person name="Saldarelli P."/>
            <person name="Saponari M."/>
            <person name="Almeida R.P.P."/>
        </authorList>
    </citation>
    <scope>NUCLEOTIDE SEQUENCE</scope>
    <source>
        <strain evidence="1">XYL1981</strain>
    </source>
</reference>
<organism evidence="1 2">
    <name type="scientific">Xylella fastidiosa subsp. multiplex</name>
    <dbReference type="NCBI Taxonomy" id="644357"/>
    <lineage>
        <taxon>Bacteria</taxon>
        <taxon>Pseudomonadati</taxon>
        <taxon>Pseudomonadota</taxon>
        <taxon>Gammaproteobacteria</taxon>
        <taxon>Lysobacterales</taxon>
        <taxon>Lysobacteraceae</taxon>
        <taxon>Xylella</taxon>
    </lineage>
</organism>
<evidence type="ECO:0000313" key="1">
    <source>
        <dbReference type="EMBL" id="MRU22674.1"/>
    </source>
</evidence>
<protein>
    <submittedName>
        <fullName evidence="1">Uncharacterized protein</fullName>
    </submittedName>
</protein>
<sequence length="69" mass="7572">MTNKLEIAGSINDKPFATEALKNIIKTLPGLSGQLFIGYPYLIDAKDEYFVDAALVSHSKGIVLFDLIE</sequence>
<name>A0A9Q4QQV4_XYLFS</name>
<evidence type="ECO:0000313" key="2">
    <source>
        <dbReference type="Proteomes" id="UP000474061"/>
    </source>
</evidence>
<dbReference type="EMBL" id="VDCJ01000171">
    <property type="protein sequence ID" value="MRU22674.1"/>
    <property type="molecule type" value="Genomic_DNA"/>
</dbReference>
<proteinExistence type="predicted"/>
<dbReference type="Proteomes" id="UP000474061">
    <property type="component" value="Unassembled WGS sequence"/>
</dbReference>
<accession>A0A9Q4QQV4</accession>
<dbReference type="AlphaFoldDB" id="A0A9Q4QQV4"/>
<gene>
    <name evidence="1" type="ORF">FG476_00725</name>
</gene>
<reference evidence="1" key="1">
    <citation type="submission" date="2019-05" db="EMBL/GenBank/DDBJ databases">
        <authorList>
            <person name="Castillo A."/>
            <person name="Giampetruzzi A."/>
            <person name="Landa B."/>
            <person name="Saponari M."/>
            <person name="Almeida R.P.P."/>
            <person name="Moralejo E."/>
            <person name="Marco-Noales E."/>
            <person name="Velasco-Amo M.P."/>
            <person name="Roman-Ecija M."/>
            <person name="Navarro I."/>
            <person name="Monterde A."/>
            <person name="Barbe S."/>
        </authorList>
    </citation>
    <scope>NUCLEOTIDE SEQUENCE</scope>
    <source>
        <strain evidence="1">XYL1981</strain>
    </source>
</reference>
<dbReference type="RefSeq" id="WP_154162024.1">
    <property type="nucleotide sequence ID" value="NZ_VDCJ01000171.1"/>
</dbReference>